<dbReference type="Pfam" id="PF08742">
    <property type="entry name" value="C8"/>
    <property type="match status" value="3"/>
</dbReference>
<reference evidence="10" key="2">
    <citation type="submission" date="2025-08" db="UniProtKB">
        <authorList>
            <consortium name="Ensembl"/>
        </authorList>
    </citation>
    <scope>IDENTIFICATION</scope>
</reference>
<dbReference type="Pfam" id="PF01826">
    <property type="entry name" value="TIL"/>
    <property type="match status" value="2"/>
</dbReference>
<keyword evidence="3" id="KW-0732">Signal</keyword>
<dbReference type="InterPro" id="IPR025155">
    <property type="entry name" value="WxxW_domain"/>
</dbReference>
<evidence type="ECO:0000256" key="1">
    <source>
        <dbReference type="ARBA" id="ARBA00004613"/>
    </source>
</evidence>
<feature type="domain" description="VWFD" evidence="9">
    <location>
        <begin position="341"/>
        <end position="518"/>
    </location>
</feature>
<accession>A0A3P8V335</accession>
<dbReference type="InterPro" id="IPR002919">
    <property type="entry name" value="TIL_dom"/>
</dbReference>
<keyword evidence="11" id="KW-1185">Reference proteome</keyword>
<dbReference type="SMART" id="SM00832">
    <property type="entry name" value="C8"/>
    <property type="match status" value="3"/>
</dbReference>
<dbReference type="PANTHER" id="PTHR11339:SF371">
    <property type="entry name" value="MUCIN-2"/>
    <property type="match status" value="1"/>
</dbReference>
<dbReference type="Pfam" id="PF23244">
    <property type="entry name" value="VWF"/>
    <property type="match status" value="1"/>
</dbReference>
<dbReference type="InParanoid" id="A0A3P8V335"/>
<keyword evidence="6" id="KW-1015">Disulfide bond</keyword>
<organism evidence="10 11">
    <name type="scientific">Cynoglossus semilaevis</name>
    <name type="common">Tongue sole</name>
    <dbReference type="NCBI Taxonomy" id="244447"/>
    <lineage>
        <taxon>Eukaryota</taxon>
        <taxon>Metazoa</taxon>
        <taxon>Chordata</taxon>
        <taxon>Craniata</taxon>
        <taxon>Vertebrata</taxon>
        <taxon>Euteleostomi</taxon>
        <taxon>Actinopterygii</taxon>
        <taxon>Neopterygii</taxon>
        <taxon>Teleostei</taxon>
        <taxon>Neoteleostei</taxon>
        <taxon>Acanthomorphata</taxon>
        <taxon>Carangaria</taxon>
        <taxon>Pleuronectiformes</taxon>
        <taxon>Pleuronectoidei</taxon>
        <taxon>Cynoglossidae</taxon>
        <taxon>Cynoglossinae</taxon>
        <taxon>Cynoglossus</taxon>
    </lineage>
</organism>
<dbReference type="InterPro" id="IPR036084">
    <property type="entry name" value="Ser_inhib-like_sf"/>
</dbReference>
<dbReference type="SMART" id="SM00216">
    <property type="entry name" value="VWD"/>
    <property type="match status" value="3"/>
</dbReference>
<sequence length="1467" mass="162004">DVYQFPGPCEYNLVSDCHETYQEFSVHIKRKEVEGNPTVSHLVVTINDLVFHLSKNLVSVNGDIANLPVYQSGVQVERNAVYVKLQSKVGITVLWNGDDAVMVELDRDLVNTTCGLCGDFNGLPVYDEFIFDGRITSSIEFGNKHKIHQPNEDCEDPYEEDSDSDETQTVPESCKDKMLQSSLWSSCAALIDPQPYIQACVQDMCGCSTANDFCVCSTLSEFSRQCSHAGGEPPNWRTVEFCGNSKQCPLNMVYKESGSPCMDTCTIRDTSSMCEEHKMDGCFCPPGTVFDDISKRGCINQSECLCKHDRVYASGEIYQQDREECTCLNGEWSCQSLQKPDTCAVEEGSHITTFDGKSFLFHGECQYTLVKDDTNPKFTIKAQLMPCANQMHDTCLKSLTVQLNNDISNVLTFMSDGTVKQNSQIVSLPYQIQGVVYIFHASSFHIMLQTSFGLQIQIQHVPMMQVYISLEQNYRSKTRGLCGNYNMVLADDMKTPQGSVEGTAVSFSNSWKTNQGCPDRKERLEDPCSLSMENEWYAKHWCALLLQTNSTFSLCHSLVDPELYHKRCIYASCNCEKNEDCLCAVFSSYARACASKGVFLTGWRENVCDKYSKNCPASQTFTYKNQRCQMTCSSLGSVQQSCSNDFLPVDGCTCAEGLYLNDEGICVPMAKCPCFYNEGKIKPGKSFNIKDEHCVCTNGVLHCHSLRSRSLTCPSPKVFFNCSTASTGELGVQCARTCLNLDNDDCDSSECESGCRCPSDRLDDGKGSCVIEEECPCQHDGRLYARGAQIPNQCNTCTCRSGKWDCTEKKCPGTCTIYGSGHYTTFDQRRYVFHGHCAYIAVKNKCGNKTAQQNFGVITENVPCGSTGTTCSKTVRVQLGRTEIKLSKGKHEVEDLGTGPWIFYRIRKSGLYLVVETAIGLAVVWDRKTTVHIILEPQHTGEVCGLCGNFDGDGQNDFTTQGHLLVGKSLAFSNTWKVSSSCPDADTNMNPCETTPKRSHWSKIMCSIITGDTFKDCHTKVDPLPFFENCVRDSCACDTGGDCECYCAAVAAYAQACNEASVCVSWRTPEICPVYCEYYNGPEECRWHYEPCHKACYKTCLNPEGTCINPLPNLEGCYPVCPEDKPIFDEENQTCVEDCPEPCSTTTTVQPSTTTTPHVTTTTTITTPPTVPTTTTGSTVTTSTSPPTKSTTTTGVGSSTTTPHLTESTTTSEKPTTVISTPPPTVPTTTTEPPTTTPHVTTTTTITTSTTLLTSTASTCSKTCEWTEWFNVHDPLVDKSDWETYKNITDSGKTICEKPWDIACRPADYPSVDFGDFVEQSQQVVTCDVTFGLICKEKDQTARPFKCFDYEIQVCCEEDICISTTTPTATTTLATTTPTKITTTTTGEIVSSSTTQQTTTPEKSTTVISTLPTTIHNTTDSCTTTTPMPTISTTPKPGCPEWDADVRIVSIYLNLQFFFNIANITEF</sequence>
<feature type="region of interest" description="Disordered" evidence="8">
    <location>
        <begin position="147"/>
        <end position="169"/>
    </location>
</feature>
<keyword evidence="2" id="KW-0964">Secreted</keyword>
<proteinExistence type="predicted"/>
<feature type="compositionally biased region" description="Low complexity" evidence="8">
    <location>
        <begin position="1150"/>
        <end position="1220"/>
    </location>
</feature>
<evidence type="ECO:0000256" key="3">
    <source>
        <dbReference type="ARBA" id="ARBA00022729"/>
    </source>
</evidence>
<feature type="compositionally biased region" description="Low complexity" evidence="8">
    <location>
        <begin position="1227"/>
        <end position="1242"/>
    </location>
</feature>
<evidence type="ECO:0000256" key="4">
    <source>
        <dbReference type="ARBA" id="ARBA00022737"/>
    </source>
</evidence>
<name>A0A3P8V335_CYNSE</name>
<feature type="domain" description="VWFD" evidence="9">
    <location>
        <begin position="1"/>
        <end position="155"/>
    </location>
</feature>
<evidence type="ECO:0000256" key="7">
    <source>
        <dbReference type="ARBA" id="ARBA00023180"/>
    </source>
</evidence>
<dbReference type="Pfam" id="PF25962">
    <property type="entry name" value="TIL_OTOGL_Mucin"/>
    <property type="match status" value="1"/>
</dbReference>
<feature type="compositionally biased region" description="Acidic residues" evidence="8">
    <location>
        <begin position="152"/>
        <end position="166"/>
    </location>
</feature>
<dbReference type="InterPro" id="IPR001007">
    <property type="entry name" value="VWF_dom"/>
</dbReference>
<evidence type="ECO:0000256" key="6">
    <source>
        <dbReference type="ARBA" id="ARBA00023157"/>
    </source>
</evidence>
<keyword evidence="7" id="KW-0325">Glycoprotein</keyword>
<dbReference type="GO" id="GO:0031012">
    <property type="term" value="C:extracellular matrix"/>
    <property type="evidence" value="ECO:0007669"/>
    <property type="project" value="TreeGrafter"/>
</dbReference>
<dbReference type="InterPro" id="IPR050780">
    <property type="entry name" value="Mucin_vWF_Thrombospondin_sf"/>
</dbReference>
<evidence type="ECO:0000256" key="5">
    <source>
        <dbReference type="ARBA" id="ARBA00023008"/>
    </source>
</evidence>
<dbReference type="InterPro" id="IPR058753">
    <property type="entry name" value="TIL_OTOGL_Mucin"/>
</dbReference>
<dbReference type="GO" id="GO:0005615">
    <property type="term" value="C:extracellular space"/>
    <property type="evidence" value="ECO:0007669"/>
    <property type="project" value="TreeGrafter"/>
</dbReference>
<evidence type="ECO:0000256" key="8">
    <source>
        <dbReference type="SAM" id="MobiDB-lite"/>
    </source>
</evidence>
<dbReference type="Proteomes" id="UP000265120">
    <property type="component" value="Chromosome 6"/>
</dbReference>
<dbReference type="Ensembl" id="ENSCSET00000009932.1">
    <property type="protein sequence ID" value="ENSCSEP00000009818.1"/>
    <property type="gene ID" value="ENSCSEG00000006281.1"/>
</dbReference>
<dbReference type="SUPFAM" id="SSF57567">
    <property type="entry name" value="Serine protease inhibitors"/>
    <property type="match status" value="3"/>
</dbReference>
<keyword evidence="5" id="KW-0186">Copper</keyword>
<dbReference type="FunFam" id="2.10.25.10:FF:000674">
    <property type="entry name" value="Mucin-2"/>
    <property type="match status" value="1"/>
</dbReference>
<dbReference type="CDD" id="cd19941">
    <property type="entry name" value="TIL"/>
    <property type="match status" value="3"/>
</dbReference>
<dbReference type="SMART" id="SM00215">
    <property type="entry name" value="VWC_out"/>
    <property type="match status" value="2"/>
</dbReference>
<comment type="subcellular location">
    <subcellularLocation>
        <location evidence="1">Secreted</location>
    </subcellularLocation>
</comment>
<reference evidence="10 11" key="1">
    <citation type="journal article" date="2014" name="Nat. Genet.">
        <title>Whole-genome sequence of a flatfish provides insights into ZW sex chromosome evolution and adaptation to a benthic lifestyle.</title>
        <authorList>
            <person name="Chen S."/>
            <person name="Zhang G."/>
            <person name="Shao C."/>
            <person name="Huang Q."/>
            <person name="Liu G."/>
            <person name="Zhang P."/>
            <person name="Song W."/>
            <person name="An N."/>
            <person name="Chalopin D."/>
            <person name="Volff J.N."/>
            <person name="Hong Y."/>
            <person name="Li Q."/>
            <person name="Sha Z."/>
            <person name="Zhou H."/>
            <person name="Xie M."/>
            <person name="Yu Q."/>
            <person name="Liu Y."/>
            <person name="Xiang H."/>
            <person name="Wang N."/>
            <person name="Wu K."/>
            <person name="Yang C."/>
            <person name="Zhou Q."/>
            <person name="Liao X."/>
            <person name="Yang L."/>
            <person name="Hu Q."/>
            <person name="Zhang J."/>
            <person name="Meng L."/>
            <person name="Jin L."/>
            <person name="Tian Y."/>
            <person name="Lian J."/>
            <person name="Yang J."/>
            <person name="Miao G."/>
            <person name="Liu S."/>
            <person name="Liang Z."/>
            <person name="Yan F."/>
            <person name="Li Y."/>
            <person name="Sun B."/>
            <person name="Zhang H."/>
            <person name="Zhang J."/>
            <person name="Zhu Y."/>
            <person name="Du M."/>
            <person name="Zhao Y."/>
            <person name="Schartl M."/>
            <person name="Tang Q."/>
            <person name="Wang J."/>
        </authorList>
    </citation>
    <scope>NUCLEOTIDE SEQUENCE</scope>
</reference>
<dbReference type="InterPro" id="IPR001846">
    <property type="entry name" value="VWF_type-D"/>
</dbReference>
<reference evidence="10" key="3">
    <citation type="submission" date="2025-09" db="UniProtKB">
        <authorList>
            <consortium name="Ensembl"/>
        </authorList>
    </citation>
    <scope>IDENTIFICATION</scope>
</reference>
<keyword evidence="4" id="KW-0677">Repeat</keyword>
<dbReference type="STRING" id="244447.ENSCSEP00000009818"/>
<evidence type="ECO:0000259" key="9">
    <source>
        <dbReference type="PROSITE" id="PS51233"/>
    </source>
</evidence>
<dbReference type="PROSITE" id="PS51233">
    <property type="entry name" value="VWFD"/>
    <property type="match status" value="3"/>
</dbReference>
<protein>
    <recommendedName>
        <fullName evidence="9">VWFD domain-containing protein</fullName>
    </recommendedName>
</protein>
<feature type="region of interest" description="Disordered" evidence="8">
    <location>
        <begin position="1150"/>
        <end position="1242"/>
    </location>
</feature>
<evidence type="ECO:0000313" key="10">
    <source>
        <dbReference type="Ensembl" id="ENSCSEP00000009818.1"/>
    </source>
</evidence>
<dbReference type="InterPro" id="IPR014853">
    <property type="entry name" value="VWF/SSPO/ZAN-like_Cys-rich_dom"/>
</dbReference>
<evidence type="ECO:0000313" key="11">
    <source>
        <dbReference type="Proteomes" id="UP000265120"/>
    </source>
</evidence>
<feature type="domain" description="VWFD" evidence="9">
    <location>
        <begin position="813"/>
        <end position="983"/>
    </location>
</feature>
<dbReference type="FunFam" id="2.10.25.10:FF:000153">
    <property type="entry name" value="MUC5B isoform 1"/>
    <property type="match status" value="1"/>
</dbReference>
<dbReference type="OMA" id="ACNGNED"/>
<dbReference type="PANTHER" id="PTHR11339">
    <property type="entry name" value="EXTRACELLULAR MATRIX GLYCOPROTEIN RELATED"/>
    <property type="match status" value="1"/>
</dbReference>
<dbReference type="Pfam" id="PF13330">
    <property type="entry name" value="Mucin2_WxxW"/>
    <property type="match status" value="1"/>
</dbReference>
<evidence type="ECO:0000256" key="2">
    <source>
        <dbReference type="ARBA" id="ARBA00022525"/>
    </source>
</evidence>
<dbReference type="Pfam" id="PF00094">
    <property type="entry name" value="VWD"/>
    <property type="match status" value="3"/>
</dbReference>
<dbReference type="GeneTree" id="ENSGT00940000164871"/>
<dbReference type="Gene3D" id="2.10.25.10">
    <property type="entry name" value="Laminin"/>
    <property type="match status" value="3"/>
</dbReference>